<proteinExistence type="predicted"/>
<dbReference type="CDD" id="cd14695">
    <property type="entry name" value="bZIP_HLF"/>
    <property type="match status" value="1"/>
</dbReference>
<name>A0AAD8BLS5_BIOPF</name>
<dbReference type="Proteomes" id="UP001233172">
    <property type="component" value="Unassembled WGS sequence"/>
</dbReference>
<feature type="region of interest" description="Disordered" evidence="1">
    <location>
        <begin position="475"/>
        <end position="514"/>
    </location>
</feature>
<dbReference type="Gene3D" id="1.20.5.170">
    <property type="match status" value="1"/>
</dbReference>
<organism evidence="3 4">
    <name type="scientific">Biomphalaria pfeifferi</name>
    <name type="common">Bloodfluke planorb</name>
    <name type="synonym">Freshwater snail</name>
    <dbReference type="NCBI Taxonomy" id="112525"/>
    <lineage>
        <taxon>Eukaryota</taxon>
        <taxon>Metazoa</taxon>
        <taxon>Spiralia</taxon>
        <taxon>Lophotrochozoa</taxon>
        <taxon>Mollusca</taxon>
        <taxon>Gastropoda</taxon>
        <taxon>Heterobranchia</taxon>
        <taxon>Euthyneura</taxon>
        <taxon>Panpulmonata</taxon>
        <taxon>Hygrophila</taxon>
        <taxon>Lymnaeoidea</taxon>
        <taxon>Planorbidae</taxon>
        <taxon>Biomphalaria</taxon>
    </lineage>
</organism>
<evidence type="ECO:0000259" key="2">
    <source>
        <dbReference type="SMART" id="SM00338"/>
    </source>
</evidence>
<accession>A0AAD8BLS5</accession>
<feature type="compositionally biased region" description="Polar residues" evidence="1">
    <location>
        <begin position="367"/>
        <end position="379"/>
    </location>
</feature>
<keyword evidence="4" id="KW-1185">Reference proteome</keyword>
<gene>
    <name evidence="3" type="ORF">Bpfe_013651</name>
</gene>
<evidence type="ECO:0000313" key="3">
    <source>
        <dbReference type="EMBL" id="KAK0056999.1"/>
    </source>
</evidence>
<dbReference type="InterPro" id="IPR004827">
    <property type="entry name" value="bZIP"/>
</dbReference>
<reference evidence="3" key="2">
    <citation type="submission" date="2023-04" db="EMBL/GenBank/DDBJ databases">
        <authorList>
            <person name="Bu L."/>
            <person name="Lu L."/>
            <person name="Laidemitt M.R."/>
            <person name="Zhang S.M."/>
            <person name="Mutuku M."/>
            <person name="Mkoji G."/>
            <person name="Steinauer M."/>
            <person name="Loker E.S."/>
        </authorList>
    </citation>
    <scope>NUCLEOTIDE SEQUENCE</scope>
    <source>
        <strain evidence="3">KasaAsao</strain>
        <tissue evidence="3">Whole Snail</tissue>
    </source>
</reference>
<reference evidence="3" key="1">
    <citation type="journal article" date="2023" name="PLoS Negl. Trop. Dis.">
        <title>A genome sequence for Biomphalaria pfeifferi, the major vector snail for the human-infecting parasite Schistosoma mansoni.</title>
        <authorList>
            <person name="Bu L."/>
            <person name="Lu L."/>
            <person name="Laidemitt M.R."/>
            <person name="Zhang S.M."/>
            <person name="Mutuku M."/>
            <person name="Mkoji G."/>
            <person name="Steinauer M."/>
            <person name="Loker E.S."/>
        </authorList>
    </citation>
    <scope>NUCLEOTIDE SEQUENCE</scope>
    <source>
        <strain evidence="3">KasaAsao</strain>
    </source>
</reference>
<feature type="region of interest" description="Disordered" evidence="1">
    <location>
        <begin position="367"/>
        <end position="419"/>
    </location>
</feature>
<feature type="domain" description="BZIP" evidence="2">
    <location>
        <begin position="487"/>
        <end position="551"/>
    </location>
</feature>
<evidence type="ECO:0000313" key="4">
    <source>
        <dbReference type="Proteomes" id="UP001233172"/>
    </source>
</evidence>
<sequence>MAFKLTSIPHGRSTDDCNEGKGEAAEGQSISSVISRSCNVLEDFEDLACHARSTTCQNFQARGSSYLIHDDNKLSKTDCKLSTNSDMIPSITDHSENSYNALSIDSINNETFFEIPSAGFTSCNLLAPTDPTELVPNFMESNISRNSSITDWSPCVTGDSLYNVRHPDSNVYQQNHQFGHFGGNRTGSTEYYNGETDQSSCVMQNVQSWRPNYSLQYQVGKPFLSNTGNIRPECCPDELLCRKYYNDDSLFDSRFQHSSNTSDECLLSSPNHSTSPVITLDGHYIHAPETSDTSEHFLMVSNAPTNSKFQTSGRCSLETEHVDDRVNDMNKTEASLVYHYGKAHRNQGTDIARHSARQNMTQGTDIARPSASQNMTQGTDIARPSASLTNQEMELSHDDRTSRKNSVKVKSNKADSVESLQHQLELLEERRRMGRQLGASDDEKSGQRDLNSIIDVDHMISSGVTVAGFKPRAIIRKRSKSNTPSDVKNQEYWHKRRKNNDSARKSRESKKEKEKNFYKRALELEYENVYLLECLNLAEAELASLGRQFMPPAFDQDSYY</sequence>
<feature type="compositionally biased region" description="Basic and acidic residues" evidence="1">
    <location>
        <begin position="488"/>
        <end position="514"/>
    </location>
</feature>
<feature type="compositionally biased region" description="Basic and acidic residues" evidence="1">
    <location>
        <begin position="12"/>
        <end position="24"/>
    </location>
</feature>
<protein>
    <submittedName>
        <fullName evidence="3">Cell death specification protein 2</fullName>
    </submittedName>
</protein>
<evidence type="ECO:0000256" key="1">
    <source>
        <dbReference type="SAM" id="MobiDB-lite"/>
    </source>
</evidence>
<comment type="caution">
    <text evidence="3">The sequence shown here is derived from an EMBL/GenBank/DDBJ whole genome shotgun (WGS) entry which is preliminary data.</text>
</comment>
<dbReference type="SUPFAM" id="SSF57959">
    <property type="entry name" value="Leucine zipper domain"/>
    <property type="match status" value="1"/>
</dbReference>
<dbReference type="Pfam" id="PF07716">
    <property type="entry name" value="bZIP_2"/>
    <property type="match status" value="1"/>
</dbReference>
<dbReference type="EMBL" id="JASAOG010000058">
    <property type="protein sequence ID" value="KAK0056999.1"/>
    <property type="molecule type" value="Genomic_DNA"/>
</dbReference>
<dbReference type="AlphaFoldDB" id="A0AAD8BLS5"/>
<dbReference type="SMART" id="SM00338">
    <property type="entry name" value="BRLZ"/>
    <property type="match status" value="1"/>
</dbReference>
<dbReference type="InterPro" id="IPR046347">
    <property type="entry name" value="bZIP_sf"/>
</dbReference>
<feature type="region of interest" description="Disordered" evidence="1">
    <location>
        <begin position="1"/>
        <end position="25"/>
    </location>
</feature>
<dbReference type="GO" id="GO:0003700">
    <property type="term" value="F:DNA-binding transcription factor activity"/>
    <property type="evidence" value="ECO:0007669"/>
    <property type="project" value="InterPro"/>
</dbReference>